<name>A0A166E6P6_9EURY</name>
<gene>
    <name evidence="1" type="ORF">MBCUT_08900</name>
</gene>
<protein>
    <submittedName>
        <fullName evidence="1">Uncharacterized protein</fullName>
    </submittedName>
</protein>
<evidence type="ECO:0000313" key="1">
    <source>
        <dbReference type="EMBL" id="KZX16338.1"/>
    </source>
</evidence>
<comment type="caution">
    <text evidence="1">The sequence shown here is derived from an EMBL/GenBank/DDBJ whole genome shotgun (WGS) entry which is preliminary data.</text>
</comment>
<dbReference type="STRING" id="47311.MBCUT_08900"/>
<dbReference type="AlphaFoldDB" id="A0A166E6P6"/>
<accession>A0A166E6P6</accession>
<keyword evidence="2" id="KW-1185">Reference proteome</keyword>
<evidence type="ECO:0000313" key="2">
    <source>
        <dbReference type="Proteomes" id="UP000077275"/>
    </source>
</evidence>
<organism evidence="1 2">
    <name type="scientific">Methanobrevibacter cuticularis</name>
    <dbReference type="NCBI Taxonomy" id="47311"/>
    <lineage>
        <taxon>Archaea</taxon>
        <taxon>Methanobacteriati</taxon>
        <taxon>Methanobacteriota</taxon>
        <taxon>Methanomada group</taxon>
        <taxon>Methanobacteria</taxon>
        <taxon>Methanobacteriales</taxon>
        <taxon>Methanobacteriaceae</taxon>
        <taxon>Methanobrevibacter</taxon>
    </lineage>
</organism>
<dbReference type="RefSeq" id="WP_067259386.1">
    <property type="nucleotide sequence ID" value="NZ_LWMW01000094.1"/>
</dbReference>
<dbReference type="EMBL" id="LWMW01000094">
    <property type="protein sequence ID" value="KZX16338.1"/>
    <property type="molecule type" value="Genomic_DNA"/>
</dbReference>
<proteinExistence type="predicted"/>
<dbReference type="Proteomes" id="UP000077275">
    <property type="component" value="Unassembled WGS sequence"/>
</dbReference>
<sequence>MDDCAIKEEELQMLFEIGHWVFGYYYESVEFTSDKDLAHVVKKLFEKKKISLKKPRIRPDFVVLPDSSIGFYSLKEHDSGDGPSEIERLLIIELKRPGIKIKIKERNQAEMYATELLNSKHITEKTKVDVYILGSEVEIRGFPLDGTNINIKPMQYHKILANAEKRLLNLRKLIKKTKGISDEITDPDIKEVVSQKSLNID</sequence>
<reference evidence="1 2" key="1">
    <citation type="submission" date="2016-04" db="EMBL/GenBank/DDBJ databases">
        <title>Genome sequence of Methanobrevibacter cuticularis DSM 11139.</title>
        <authorList>
            <person name="Poehlein A."/>
            <person name="Seedorf H."/>
            <person name="Daniel R."/>
        </authorList>
    </citation>
    <scope>NUCLEOTIDE SEQUENCE [LARGE SCALE GENOMIC DNA]</scope>
    <source>
        <strain evidence="1 2">DSM 11139</strain>
    </source>
</reference>
<dbReference type="PATRIC" id="fig|47311.3.peg.983"/>